<proteinExistence type="predicted"/>
<name>A0A317U795_9GAMM</name>
<organism evidence="1 2">
    <name type="scientific">Legionella qingyii</name>
    <dbReference type="NCBI Taxonomy" id="2184757"/>
    <lineage>
        <taxon>Bacteria</taxon>
        <taxon>Pseudomonadati</taxon>
        <taxon>Pseudomonadota</taxon>
        <taxon>Gammaproteobacteria</taxon>
        <taxon>Legionellales</taxon>
        <taxon>Legionellaceae</taxon>
        <taxon>Legionella</taxon>
    </lineage>
</organism>
<gene>
    <name evidence="1" type="ORF">DGG96_01295</name>
</gene>
<comment type="caution">
    <text evidence="1">The sequence shown here is derived from an EMBL/GenBank/DDBJ whole genome shotgun (WGS) entry which is preliminary data.</text>
</comment>
<dbReference type="Proteomes" id="UP000247152">
    <property type="component" value="Unassembled WGS sequence"/>
</dbReference>
<reference evidence="1 2" key="1">
    <citation type="submission" date="2018-05" db="EMBL/GenBank/DDBJ databases">
        <title>Legionella qingyii sp.nov., whole genome shotgun sequence.</title>
        <authorList>
            <person name="Wu H."/>
            <person name="Zhu Q."/>
            <person name="Hu C."/>
        </authorList>
    </citation>
    <scope>NUCLEOTIDE SEQUENCE [LARGE SCALE GENOMIC DNA]</scope>
    <source>
        <strain evidence="1 2">HEB18</strain>
    </source>
</reference>
<dbReference type="AlphaFoldDB" id="A0A317U795"/>
<protein>
    <submittedName>
        <fullName evidence="1">Uncharacterized protein</fullName>
    </submittedName>
</protein>
<dbReference type="EMBL" id="QHJG01000002">
    <property type="protein sequence ID" value="PWY57379.1"/>
    <property type="molecule type" value="Genomic_DNA"/>
</dbReference>
<evidence type="ECO:0000313" key="2">
    <source>
        <dbReference type="Proteomes" id="UP000247152"/>
    </source>
</evidence>
<sequence>MPDLGLPLVSVGITDVLLVDIQNDNDDGIGVIQVVVISYVEEVDVVFGSVSLNVTVSLVLNSGQAAITIDLLAIVTTVLIYL</sequence>
<evidence type="ECO:0000313" key="1">
    <source>
        <dbReference type="EMBL" id="PWY57379.1"/>
    </source>
</evidence>
<dbReference type="RefSeq" id="WP_110141215.1">
    <property type="nucleotide sequence ID" value="NZ_QHJG01000002.1"/>
</dbReference>
<accession>A0A317U795</accession>